<dbReference type="SMART" id="SM00355">
    <property type="entry name" value="ZnF_C2H2"/>
    <property type="match status" value="5"/>
</dbReference>
<feature type="region of interest" description="Disordered" evidence="6">
    <location>
        <begin position="3630"/>
        <end position="3684"/>
    </location>
</feature>
<proteinExistence type="predicted"/>
<dbReference type="Pfam" id="PF00096">
    <property type="entry name" value="zf-C2H2"/>
    <property type="match status" value="2"/>
</dbReference>
<dbReference type="PROSITE" id="PS00028">
    <property type="entry name" value="ZINC_FINGER_C2H2_1"/>
    <property type="match status" value="2"/>
</dbReference>
<evidence type="ECO:0000256" key="3">
    <source>
        <dbReference type="ARBA" id="ARBA00022771"/>
    </source>
</evidence>
<dbReference type="PANTHER" id="PTHR23226">
    <property type="entry name" value="ZINC FINGER AND SCAN DOMAIN-CONTAINING"/>
    <property type="match status" value="1"/>
</dbReference>
<feature type="compositionally biased region" description="Polar residues" evidence="6">
    <location>
        <begin position="3087"/>
        <end position="3102"/>
    </location>
</feature>
<dbReference type="RefSeq" id="XP_031767304.2">
    <property type="nucleotide sequence ID" value="XM_031911444.2"/>
</dbReference>
<feature type="compositionally biased region" description="Polar residues" evidence="6">
    <location>
        <begin position="3247"/>
        <end position="3263"/>
    </location>
</feature>
<feature type="compositionally biased region" description="Low complexity" evidence="6">
    <location>
        <begin position="849"/>
        <end position="862"/>
    </location>
</feature>
<feature type="region of interest" description="Disordered" evidence="6">
    <location>
        <begin position="1489"/>
        <end position="1512"/>
    </location>
</feature>
<feature type="compositionally biased region" description="Acidic residues" evidence="6">
    <location>
        <begin position="3554"/>
        <end position="3570"/>
    </location>
</feature>
<evidence type="ECO:0000256" key="5">
    <source>
        <dbReference type="PROSITE-ProRule" id="PRU00042"/>
    </source>
</evidence>
<feature type="region of interest" description="Disordered" evidence="6">
    <location>
        <begin position="3399"/>
        <end position="3443"/>
    </location>
</feature>
<gene>
    <name evidence="9 10 11" type="primary">LOC113521629</name>
</gene>
<evidence type="ECO:0000313" key="9">
    <source>
        <dbReference type="RefSeq" id="XP_026763026.2"/>
    </source>
</evidence>
<feature type="region of interest" description="Disordered" evidence="6">
    <location>
        <begin position="2915"/>
        <end position="2951"/>
    </location>
</feature>
<feature type="compositionally biased region" description="Basic and acidic residues" evidence="6">
    <location>
        <begin position="741"/>
        <end position="756"/>
    </location>
</feature>
<dbReference type="GO" id="GO:0008270">
    <property type="term" value="F:zinc ion binding"/>
    <property type="evidence" value="ECO:0007669"/>
    <property type="project" value="UniProtKB-KW"/>
</dbReference>
<name>A0A6J3C8G6_GALME</name>
<dbReference type="Proteomes" id="UP001652740">
    <property type="component" value="Unplaced"/>
</dbReference>
<feature type="compositionally biased region" description="Basic residues" evidence="6">
    <location>
        <begin position="641"/>
        <end position="662"/>
    </location>
</feature>
<feature type="compositionally biased region" description="Polar residues" evidence="6">
    <location>
        <begin position="802"/>
        <end position="831"/>
    </location>
</feature>
<feature type="region of interest" description="Disordered" evidence="6">
    <location>
        <begin position="690"/>
        <end position="869"/>
    </location>
</feature>
<feature type="compositionally biased region" description="Basic and acidic residues" evidence="6">
    <location>
        <begin position="3630"/>
        <end position="3644"/>
    </location>
</feature>
<dbReference type="InterPro" id="IPR013087">
    <property type="entry name" value="Znf_C2H2_type"/>
</dbReference>
<feature type="region of interest" description="Disordered" evidence="6">
    <location>
        <begin position="3076"/>
        <end position="3109"/>
    </location>
</feature>
<dbReference type="PROSITE" id="PS50157">
    <property type="entry name" value="ZINC_FINGER_C2H2_2"/>
    <property type="match status" value="1"/>
</dbReference>
<feature type="region of interest" description="Disordered" evidence="6">
    <location>
        <begin position="1837"/>
        <end position="1859"/>
    </location>
</feature>
<feature type="compositionally biased region" description="Basic residues" evidence="6">
    <location>
        <begin position="3478"/>
        <end position="3490"/>
    </location>
</feature>
<dbReference type="GeneID" id="113521629"/>
<evidence type="ECO:0000313" key="10">
    <source>
        <dbReference type="RefSeq" id="XP_031767304.2"/>
    </source>
</evidence>
<feature type="compositionally biased region" description="Polar residues" evidence="6">
    <location>
        <begin position="761"/>
        <end position="771"/>
    </location>
</feature>
<feature type="compositionally biased region" description="Polar residues" evidence="6">
    <location>
        <begin position="3663"/>
        <end position="3678"/>
    </location>
</feature>
<dbReference type="KEGG" id="gmw:113521629"/>
<reference evidence="9 10" key="1">
    <citation type="submission" date="2025-05" db="UniProtKB">
        <authorList>
            <consortium name="RefSeq"/>
        </authorList>
    </citation>
    <scope>IDENTIFICATION</scope>
    <source>
        <tissue evidence="9 10">Whole larvae</tissue>
    </source>
</reference>
<organism evidence="8 10">
    <name type="scientific">Galleria mellonella</name>
    <name type="common">Greater wax moth</name>
    <dbReference type="NCBI Taxonomy" id="7137"/>
    <lineage>
        <taxon>Eukaryota</taxon>
        <taxon>Metazoa</taxon>
        <taxon>Ecdysozoa</taxon>
        <taxon>Arthropoda</taxon>
        <taxon>Hexapoda</taxon>
        <taxon>Insecta</taxon>
        <taxon>Pterygota</taxon>
        <taxon>Neoptera</taxon>
        <taxon>Endopterygota</taxon>
        <taxon>Lepidoptera</taxon>
        <taxon>Glossata</taxon>
        <taxon>Ditrysia</taxon>
        <taxon>Pyraloidea</taxon>
        <taxon>Pyralidae</taxon>
        <taxon>Galleriinae</taxon>
        <taxon>Galleria</taxon>
    </lineage>
</organism>
<keyword evidence="3 5" id="KW-0863">Zinc-finger</keyword>
<evidence type="ECO:0000256" key="4">
    <source>
        <dbReference type="ARBA" id="ARBA00022833"/>
    </source>
</evidence>
<feature type="region of interest" description="Disordered" evidence="6">
    <location>
        <begin position="641"/>
        <end position="668"/>
    </location>
</feature>
<feature type="compositionally biased region" description="Basic and acidic residues" evidence="6">
    <location>
        <begin position="33"/>
        <end position="43"/>
    </location>
</feature>
<feature type="region of interest" description="Disordered" evidence="6">
    <location>
        <begin position="3244"/>
        <end position="3267"/>
    </location>
</feature>
<feature type="domain" description="C2H2-type" evidence="7">
    <location>
        <begin position="72"/>
        <end position="100"/>
    </location>
</feature>
<evidence type="ECO:0000313" key="8">
    <source>
        <dbReference type="Proteomes" id="UP001652740"/>
    </source>
</evidence>
<feature type="compositionally biased region" description="Polar residues" evidence="6">
    <location>
        <begin position="729"/>
        <end position="740"/>
    </location>
</feature>
<feature type="region of interest" description="Disordered" evidence="6">
    <location>
        <begin position="2651"/>
        <end position="2689"/>
    </location>
</feature>
<feature type="compositionally biased region" description="Basic residues" evidence="6">
    <location>
        <begin position="776"/>
        <end position="787"/>
    </location>
</feature>
<keyword evidence="8" id="KW-1185">Reference proteome</keyword>
<feature type="region of interest" description="Disordered" evidence="6">
    <location>
        <begin position="1"/>
        <end position="43"/>
    </location>
</feature>
<evidence type="ECO:0000256" key="1">
    <source>
        <dbReference type="ARBA" id="ARBA00022723"/>
    </source>
</evidence>
<accession>A0A6J3C8G6</accession>
<feature type="compositionally biased region" description="Polar residues" evidence="6">
    <location>
        <begin position="1489"/>
        <end position="1507"/>
    </location>
</feature>
<sequence length="4064" mass="455767">MNTGDDEPSSGLNGRLRPRKSTVPSPQTTKAIRKTEGKIAQEKPKRTCTPSKVTIKPDDLSIKADSSPILHLLCPYCDRKFASKQTLSKHARRTHISTSKQESNLECLYCSYAETGSNHILRHMVESHPNQYFACLQCHTRFPSATELDEHKLNICEKQKIPYRNKLRQKASEGTTKKSQKSIKIDSKDFRNDAKTFTDAHGFNGVVISCELKPSQVHDEADIEDNITTNLILPPSKNLGNNTVIEKNAVIILDDIQWNKRIPSNFSFHNTDADQILSRLGVVHRSPRTGESTRKEWFRAIDDSTQKFEKCFDTTFYSKVASNVQENLTKFLDGSFNFNPDPDNTIKTRKSKNSVVINTAEGFPILLAYAQYSRNAFDGYMPRAIAPKHKWKWDSLESDRNSINPDQIKRDSHTNNCIITLVSSLDIWTQLRMRGKYEDKYNYSPLGKKTDKQNAIGKELKEILESREIPISSLNVVKHTAKPLENVDGLEFPASLGLTPSMPKYDMQPAVLSGEWVRPRCYVCCACGVPTYDSRSLSSHIATHHPNAQVQHYDVVGELLLNGDILKHLYVPPSQTYNRTRPLRGFRECTKCKKSVTLEDLHQHMLDCAGDTPTIRRKCRYRPFGVRRRRSRLPDNRIRKKMRKDIRNRQTRQKNHMRPRPRNRTEVGDAETIRKMLADLPAKRHRVMVNPMNSILRPRKKIDKQRNKLLLKRRSSEDPKSRKLRPLKNATNLQTGSTSSEDYKNMTSKDNDDKPLKSRLNRVTTKNTRQNDTMKRRTLINRTKRIPRLVEQSAILNKPEESSTQCSGSVQIDQLSIDNTSQRIDINNGPYNTREHSSRGGSNNREQQSSGSSNANGNSDNSCPQSQNAPLKHSIARLTADSETHDKSVQFHHLFLVQQECNNVNQHVPTGDRLFFENEAAVTRLDKPPLHFSQRNVIDPYGLQKSCKLNKPRKGLNDCIAMLKNKLEVPTTGVPPSQISVQCGSDDPLDSETGIIKSNLADSEHHIEIMKTKPAEIFSRHNLNLEKTYEYDNQIKYHCQKSSTTLCNNSSNNSVLDVNTSDHVMNQKTDKSKSKSSEIMPKCETIRTRSVSHPSNEISLRKECELVTPMVCTQKRNEVTTAISHNVDQSHGSSHQVILNIDTDMCKQQLNDSQKSKVSPRKMLEIHTAPVINKIKESLLSPQTTVNDVPVQQNQVEIYGQGQPMPQSQSELLPLNSCSLVQQQGASPLDTLSNPQRQIQNIQLSQCQEQAPKQSEIEQKTSSNCHNSNSSQHSPIDENTSTNTISVEVYSKAEYRQISSEIPPAHSSTNIESLVAVPLDLSGKVSNIESSDNLSKQDSSFVSNYDVYETLDLSSKNTDSSRTEMTVIPDVVVDLRIKTTPQFSHPTTLDLGSKNVTENVTDLSIRDREMYCVPTDLSIRGKSKCTNLHELRTNEQRYVQDLFGNKAISVQDSPLVEDIIVETPTDLSGKSTKDKIPLKEKEINYKVNTNKNANDNPIANLPNLSQNNDKEKQNDTLLKSPITIKENKKNCDKNVNKSVARTLDKISLQRPVYDPTLKIPQYKIRTTASTTSTYTEPIDITNSFQSSKLTEDPLVNITIAQSVPETKSQDAVFTDTLASVSISQERFSHELGETPLKVCVSTISTTIPIYTLSNPISTTPVSKYESTTPVYTLANACISVTKIERPSLIPLTSSLLSIPGTTIANTTSVYTLAGTTIGLPINYGATPNLSSQIAPSTTNNLSLPSFLGDDTILEMDNQKTVHNISPDTTVTIDKDFHKSNKIGSVSIDHDPETAKKIAMLPKELVEILGTMPAGHRNQLLNVLPQYVSNTVTTSILSSESTQITTTSTTMSKRSSSPTVTSTQIVADASSSANDSYNISQLNIVQPLSSKNLSMNQVNSQKSGSFDSDKKLSKSSAIVPKSLSPLSSKSSFDDVGTTQIKINRKIDEDTKTEVINVEDKDKIRLDHISGDSTNLLMTENVIDLTNDDSIMPAASVVKLADEFPRNIVVTSQESQAFISVTNSSKQKVPNEKTSSLRAVRKKAPSERLKSTIDTSINKPLLDLQIKCTTSDQEKETNKFLDSDKTMIIQQVEVSSTQLSTNKCDKFSVSILSDKSKLSHENLKIKSLCSPEKFAKQESVTITSNCSSDPISIESIEKNHPNTDACKSIAVDFAIENESVNETPLQKLNKSEVSEQIDIVINSNTDDKRFLEDTKGQSVTVTGRDKTQNMVPNSKIKTYEEDDSDDDISLAIIVKQKQEQFSNSVSKDSTLNVVAEKGLIERKKKKKDRKIKKVDKKAANIDILTEKCAPTAESLGDPALLKVIDNNTQGNICTGHEDIKETKVEAVIIEDKHCKRKTKKGRRNICGSEMVDQQIDKEITNPANVNKTHDIEFDKMDYTKCKENILMCKDADGSQESKTSMQPEDNNDKHMDVFDDFKMSNSIKVNDINLEEKPNMKNTESSTLKEKKKKKKSISVSVTTNEECSVIESKQEGKELKTNISIVLDKGDEITCENENKKSSLTCDQPIAVESCDTLNTSDISDPYNGLKTADNIITPLRRSRRGKSLFTDSEFADVDSMNLFLDTTLEQKTPLTKKQLIFSKLLLDEENTRAPAHSTPKKNVGIICIDETNIALCSNLASINNEIGSLSNIIEKSRSKRRQSPEVKCRNKKRKSLETSQFNAGDNTDKDNSHNLQEFSVKSDVLSNISDDVAQAHEKENVTLDTTLDKDQLSQKPLIVNVGPQIPPASNDGSDVNSNNTDRAEINSNKYSTEKRKITVSQEINQSPKPKKLKPSIKNVISDSKEQNDFVKNNTNFQHKIQASGSSDARTACYNLPAASRRTRSKSVVVKSSKALMYDPYDIDLDDMIEKSDRNRLDRYSAREKLDDQPVVTFQKCSIFKKSLEMNEVTVKKDTDNLLCQESGDTSKHNEIDEITAEKGNISDSDESSKSDVPLQKYVEEKERRISELESNEIPCSTTKDIDDDNDIDINEMSNDKSYNDTKKSRRTLAVCNNVESMAIQSDADELRSEQFMESFGFFSQRKPRKSNLLASKKISETFHIIANETDDMFFGFKERATKKSLQNENRKSVEGETNSKTPQHPSTKVNKTAKRGRKKKSCIKTVPRYCNICKKEFRRPDNYLRHQMTLLHISKLCEIEMKIKTAPVHEEPNYLIAYKQYLDRLKILTDKLAKKKKNKTAKKIKLPTVEEILADLNKTIREQQLSERGLSRDEALFLDCCELLKESHKNDHNNADNSGLTNIHPPQTSGLDLSEKPLNEEKYDAKSDGDVDSITAKNILESEEVRNLENDLISGLKEAANASLNSKMDYRNVITDQHLSSTEHQSESFSTPNLGESRFDPIEFQVTDKAEVTKTKKYPEYKEKMYPDIIEDIDMFEDKFDKIKRKSRSQAAAAKQTPIVTEPSVSHKGRKKSDKKKIKKSSKKNSKSTQVLTKGALKGFDGIKVSIPRSDINIATIVPPIEILTKKKKKTTSKKKRDKKDSESSNKYNCDHRCKTSSLSQKKVDVYEFMDNEDAELFEFRPSTLMERFKRDLPSTSKFNPVEDEIENSSESGSDGDDFVYMSDDYVCSDDETENSLMSCETGNIKVTSDKKNSSPLKRKDVVDKNAVMGKIFKHNAVRTEKKNVKNKDTTTKPKANLDQLFDSLLEDEPNSSMLKSGSMSPQNTESSKDFDQSKLLSVATFDDDKSATKDEFVLPKKFNTPSSHKYDSKMSLLSKKYGITPPKEFRYSSKKYSTSPKKYVSKEPIEAFGPSTSKRHEINLSTIDYGPSTSKQYDMTLLPKDYKASSPKKYNTTSTKKYETTSPVHGDSPRTSIHDDSIFEKLDSRHKSSVRAESGVSMGFEFCTDSLEQESLDDAGVARQRARRKCTVGKQNVLAESWSSESEPDGRPPRPSSAESVLGIARKRKGKKKEGQQSSGRKSNNKVTFKKQDIESRVTSSNRNTSISGAGSSGTSGTLAEEYSPRGNGVKGSGASSSVSTGVQVSLGPPGLPGPSAVKVRPRSTAYYWSSEGDEQEHLQQHGWIVGDSHKKLVTMLAHAKGRKRNNDDKRHFVD</sequence>
<feature type="compositionally biased region" description="Basic residues" evidence="6">
    <location>
        <begin position="697"/>
        <end position="713"/>
    </location>
</feature>
<feature type="compositionally biased region" description="Basic and acidic residues" evidence="6">
    <location>
        <begin position="3491"/>
        <end position="3505"/>
    </location>
</feature>
<dbReference type="RefSeq" id="XP_052752606.1">
    <property type="nucleotide sequence ID" value="XM_052896646.1"/>
</dbReference>
<feature type="compositionally biased region" description="Low complexity" evidence="6">
    <location>
        <begin position="1262"/>
        <end position="1274"/>
    </location>
</feature>
<feature type="region of interest" description="Disordered" evidence="6">
    <location>
        <begin position="1245"/>
        <end position="1280"/>
    </location>
</feature>
<feature type="region of interest" description="Disordered" evidence="6">
    <location>
        <begin position="2738"/>
        <end position="2764"/>
    </location>
</feature>
<keyword evidence="4" id="KW-0862">Zinc</keyword>
<protein>
    <submittedName>
        <fullName evidence="9 10">Uncharacterized protein LOC113521629</fullName>
    </submittedName>
</protein>
<dbReference type="RefSeq" id="XP_026763026.2">
    <property type="nucleotide sequence ID" value="XM_026907225.3"/>
</dbReference>
<feature type="compositionally biased region" description="Basic residues" evidence="6">
    <location>
        <begin position="3419"/>
        <end position="3438"/>
    </location>
</feature>
<feature type="region of interest" description="Disordered" evidence="6">
    <location>
        <begin position="3865"/>
        <end position="4008"/>
    </location>
</feature>
<keyword evidence="2" id="KW-0677">Repeat</keyword>
<feature type="region of interest" description="Disordered" evidence="6">
    <location>
        <begin position="3797"/>
        <end position="3830"/>
    </location>
</feature>
<feature type="compositionally biased region" description="Polar residues" evidence="6">
    <location>
        <begin position="839"/>
        <end position="848"/>
    </location>
</feature>
<feature type="region of interest" description="Disordered" evidence="6">
    <location>
        <begin position="3478"/>
        <end position="3505"/>
    </location>
</feature>
<feature type="compositionally biased region" description="Polar residues" evidence="6">
    <location>
        <begin position="2746"/>
        <end position="2764"/>
    </location>
</feature>
<feature type="compositionally biased region" description="Low complexity" evidence="6">
    <location>
        <begin position="3982"/>
        <end position="3998"/>
    </location>
</feature>
<feature type="region of interest" description="Disordered" evidence="6">
    <location>
        <begin position="3548"/>
        <end position="3570"/>
    </location>
</feature>
<feature type="compositionally biased region" description="Low complexity" evidence="6">
    <location>
        <begin position="1837"/>
        <end position="1858"/>
    </location>
</feature>
<keyword evidence="1" id="KW-0479">Metal-binding</keyword>
<evidence type="ECO:0000256" key="6">
    <source>
        <dbReference type="SAM" id="MobiDB-lite"/>
    </source>
</evidence>
<evidence type="ECO:0000313" key="11">
    <source>
        <dbReference type="RefSeq" id="XP_052752606.1"/>
    </source>
</evidence>
<dbReference type="Gene3D" id="3.30.160.60">
    <property type="entry name" value="Classic Zinc Finger"/>
    <property type="match status" value="1"/>
</dbReference>
<evidence type="ECO:0000256" key="2">
    <source>
        <dbReference type="ARBA" id="ARBA00022737"/>
    </source>
</evidence>
<feature type="compositionally biased region" description="Low complexity" evidence="6">
    <location>
        <begin position="3954"/>
        <end position="3967"/>
    </location>
</feature>
<feature type="compositionally biased region" description="Polar residues" evidence="6">
    <location>
        <begin position="3801"/>
        <end position="3816"/>
    </location>
</feature>
<evidence type="ECO:0000259" key="7">
    <source>
        <dbReference type="PROSITE" id="PS50157"/>
    </source>
</evidence>